<comment type="similarity">
    <text evidence="3">Belongs to the cytochrome b560 family.</text>
</comment>
<evidence type="ECO:0000256" key="2">
    <source>
        <dbReference type="ARBA" id="ARBA00004141"/>
    </source>
</evidence>
<evidence type="ECO:0000256" key="12">
    <source>
        <dbReference type="PIRSR" id="PIRSR000178-1"/>
    </source>
</evidence>
<feature type="transmembrane region" description="Helical" evidence="13">
    <location>
        <begin position="42"/>
        <end position="62"/>
    </location>
</feature>
<keyword evidence="6 13" id="KW-0812">Transmembrane</keyword>
<dbReference type="GO" id="GO:0046872">
    <property type="term" value="F:metal ion binding"/>
    <property type="evidence" value="ECO:0007669"/>
    <property type="project" value="UniProtKB-KW"/>
</dbReference>
<sequence length="142" mass="15208">MSLLSMYSPIDATKKGSAVNKNRPVNLDISTLKLPITAYASILHRISGVFLLLGVAVLLWMLDTSLSGPEGFAQVKECLSSPVAKAVLWFVLVGLGYHMIAGVRHLLMDLGLGETLEGGRLGARIVIALAVVQAIVVGIWLW</sequence>
<dbReference type="CDD" id="cd03499">
    <property type="entry name" value="SQR_TypeC_SdhC"/>
    <property type="match status" value="1"/>
</dbReference>
<dbReference type="PROSITE" id="PS01001">
    <property type="entry name" value="SDH_CYT_2"/>
    <property type="match status" value="1"/>
</dbReference>
<evidence type="ECO:0000256" key="4">
    <source>
        <dbReference type="ARBA" id="ARBA00020076"/>
    </source>
</evidence>
<comment type="cofactor">
    <cofactor evidence="12">
        <name>heme</name>
        <dbReference type="ChEBI" id="CHEBI:30413"/>
    </cofactor>
    <text evidence="12">The heme is bound between the two transmembrane subunits.</text>
</comment>
<feature type="binding site" description="axial binding residue" evidence="12">
    <location>
        <position position="98"/>
    </location>
    <ligand>
        <name>heme</name>
        <dbReference type="ChEBI" id="CHEBI:30413"/>
        <note>ligand shared with second transmembrane subunit</note>
    </ligand>
    <ligandPart>
        <name>Fe</name>
        <dbReference type="ChEBI" id="CHEBI:18248"/>
    </ligandPart>
</feature>
<keyword evidence="8 13" id="KW-1133">Transmembrane helix</keyword>
<dbReference type="NCBIfam" id="TIGR02970">
    <property type="entry name" value="succ_dehyd_cytB"/>
    <property type="match status" value="1"/>
</dbReference>
<dbReference type="PANTHER" id="PTHR10978">
    <property type="entry name" value="SUCCINATE DEHYDROGENASE CYTOCHROME B560 SUBUNIT"/>
    <property type="match status" value="1"/>
</dbReference>
<evidence type="ECO:0000256" key="8">
    <source>
        <dbReference type="ARBA" id="ARBA00022989"/>
    </source>
</evidence>
<evidence type="ECO:0000256" key="9">
    <source>
        <dbReference type="ARBA" id="ARBA00023004"/>
    </source>
</evidence>
<dbReference type="PANTHER" id="PTHR10978:SF5">
    <property type="entry name" value="SUCCINATE DEHYDROGENASE CYTOCHROME B560 SUBUNIT, MITOCHONDRIAL"/>
    <property type="match status" value="1"/>
</dbReference>
<feature type="transmembrane region" description="Helical" evidence="13">
    <location>
        <begin position="82"/>
        <end position="100"/>
    </location>
</feature>
<evidence type="ECO:0000256" key="7">
    <source>
        <dbReference type="ARBA" id="ARBA00022723"/>
    </source>
</evidence>
<dbReference type="SUPFAM" id="SSF81343">
    <property type="entry name" value="Fumarate reductase respiratory complex transmembrane subunits"/>
    <property type="match status" value="1"/>
</dbReference>
<accession>A0A3M0A258</accession>
<dbReference type="PIRSF" id="PIRSF000178">
    <property type="entry name" value="SDH_cyt_b560"/>
    <property type="match status" value="1"/>
</dbReference>
<evidence type="ECO:0000313" key="15">
    <source>
        <dbReference type="Proteomes" id="UP000267187"/>
    </source>
</evidence>
<dbReference type="InterPro" id="IPR034804">
    <property type="entry name" value="SQR/QFR_C/D"/>
</dbReference>
<comment type="subunit">
    <text evidence="11">Part of an enzyme complex containing four subunits: a flavoprotein, an iron-sulfur protein, plus two membrane-anchoring proteins, SdhC and SdhD. The complex can form homotrimers.</text>
</comment>
<dbReference type="GO" id="GO:0006099">
    <property type="term" value="P:tricarboxylic acid cycle"/>
    <property type="evidence" value="ECO:0007669"/>
    <property type="project" value="InterPro"/>
</dbReference>
<feature type="transmembrane region" description="Helical" evidence="13">
    <location>
        <begin position="121"/>
        <end position="141"/>
    </location>
</feature>
<dbReference type="EMBL" id="REFJ01000005">
    <property type="protein sequence ID" value="RMA78910.1"/>
    <property type="molecule type" value="Genomic_DNA"/>
</dbReference>
<reference evidence="14 15" key="1">
    <citation type="submission" date="2018-10" db="EMBL/GenBank/DDBJ databases">
        <title>Genomic Encyclopedia of Type Strains, Phase IV (KMG-IV): sequencing the most valuable type-strain genomes for metagenomic binning, comparative biology and taxonomic classification.</title>
        <authorList>
            <person name="Goeker M."/>
        </authorList>
    </citation>
    <scope>NUCLEOTIDE SEQUENCE [LARGE SCALE GENOMIC DNA]</scope>
    <source>
        <strain evidence="14 15">DSM 25080</strain>
    </source>
</reference>
<dbReference type="GO" id="GO:0009055">
    <property type="term" value="F:electron transfer activity"/>
    <property type="evidence" value="ECO:0007669"/>
    <property type="project" value="InterPro"/>
</dbReference>
<keyword evidence="10 13" id="KW-0472">Membrane</keyword>
<gene>
    <name evidence="14" type="ORF">DFR27_2251</name>
</gene>
<dbReference type="InterPro" id="IPR000701">
    <property type="entry name" value="SuccDH_FuR_B_TM-su"/>
</dbReference>
<dbReference type="Proteomes" id="UP000267187">
    <property type="component" value="Unassembled WGS sequence"/>
</dbReference>
<evidence type="ECO:0000256" key="10">
    <source>
        <dbReference type="ARBA" id="ARBA00023136"/>
    </source>
</evidence>
<dbReference type="Pfam" id="PF01127">
    <property type="entry name" value="Sdh_cyt"/>
    <property type="match status" value="1"/>
</dbReference>
<keyword evidence="15" id="KW-1185">Reference proteome</keyword>
<comment type="caution">
    <text evidence="14">The sequence shown here is derived from an EMBL/GenBank/DDBJ whole genome shotgun (WGS) entry which is preliminary data.</text>
</comment>
<comment type="function">
    <text evidence="1">Membrane-anchoring subunit of succinate dehydrogenase (SDH).</text>
</comment>
<keyword evidence="5 12" id="KW-0349">Heme</keyword>
<evidence type="ECO:0000256" key="3">
    <source>
        <dbReference type="ARBA" id="ARBA00007244"/>
    </source>
</evidence>
<dbReference type="InterPro" id="IPR018495">
    <property type="entry name" value="Succ_DH_cyt_bsu_CS"/>
</dbReference>
<evidence type="ECO:0000256" key="6">
    <source>
        <dbReference type="ARBA" id="ARBA00022692"/>
    </source>
</evidence>
<keyword evidence="7 12" id="KW-0479">Metal-binding</keyword>
<dbReference type="GO" id="GO:0005886">
    <property type="term" value="C:plasma membrane"/>
    <property type="evidence" value="ECO:0007669"/>
    <property type="project" value="TreeGrafter"/>
</dbReference>
<dbReference type="PROSITE" id="PS01000">
    <property type="entry name" value="SDH_CYT_1"/>
    <property type="match status" value="1"/>
</dbReference>
<keyword evidence="9 12" id="KW-0408">Iron</keyword>
<evidence type="ECO:0000313" key="14">
    <source>
        <dbReference type="EMBL" id="RMA78910.1"/>
    </source>
</evidence>
<evidence type="ECO:0000256" key="13">
    <source>
        <dbReference type="SAM" id="Phobius"/>
    </source>
</evidence>
<name>A0A3M0A258_9GAMM</name>
<evidence type="ECO:0000256" key="1">
    <source>
        <dbReference type="ARBA" id="ARBA00004050"/>
    </source>
</evidence>
<proteinExistence type="inferred from homology"/>
<dbReference type="InterPro" id="IPR014314">
    <property type="entry name" value="Succ_DH_cytb556"/>
</dbReference>
<evidence type="ECO:0000256" key="11">
    <source>
        <dbReference type="ARBA" id="ARBA00025912"/>
    </source>
</evidence>
<evidence type="ECO:0000256" key="5">
    <source>
        <dbReference type="ARBA" id="ARBA00022617"/>
    </source>
</evidence>
<dbReference type="AlphaFoldDB" id="A0A3M0A258"/>
<dbReference type="Gene3D" id="1.20.1300.10">
    <property type="entry name" value="Fumarate reductase/succinate dehydrogenase, transmembrane subunit"/>
    <property type="match status" value="1"/>
</dbReference>
<organism evidence="14 15">
    <name type="scientific">Umboniibacter marinipuniceus</name>
    <dbReference type="NCBI Taxonomy" id="569599"/>
    <lineage>
        <taxon>Bacteria</taxon>
        <taxon>Pseudomonadati</taxon>
        <taxon>Pseudomonadota</taxon>
        <taxon>Gammaproteobacteria</taxon>
        <taxon>Cellvibrionales</taxon>
        <taxon>Cellvibrionaceae</taxon>
        <taxon>Umboniibacter</taxon>
    </lineage>
</organism>
<protein>
    <recommendedName>
        <fullName evidence="4">Succinate dehydrogenase cytochrome b556 subunit</fullName>
    </recommendedName>
</protein>
<comment type="subcellular location">
    <subcellularLocation>
        <location evidence="2">Membrane</location>
        <topology evidence="2">Multi-pass membrane protein</topology>
    </subcellularLocation>
</comment>